<reference evidence="1" key="1">
    <citation type="submission" date="2020-01" db="EMBL/GenBank/DDBJ databases">
        <authorList>
            <person name="Mishra B."/>
        </authorList>
    </citation>
    <scope>NUCLEOTIDE SEQUENCE [LARGE SCALE GENOMIC DNA]</scope>
</reference>
<proteinExistence type="predicted"/>
<keyword evidence="2" id="KW-1185">Reference proteome</keyword>
<gene>
    <name evidence="1" type="ORF">MERR_LOCUS46131</name>
</gene>
<dbReference type="EMBL" id="CACVBM020001740">
    <property type="protein sequence ID" value="CAA7058895.1"/>
    <property type="molecule type" value="Genomic_DNA"/>
</dbReference>
<comment type="caution">
    <text evidence="1">The sequence shown here is derived from an EMBL/GenBank/DDBJ whole genome shotgun (WGS) entry which is preliminary data.</text>
</comment>
<organism evidence="1 2">
    <name type="scientific">Microthlaspi erraticum</name>
    <dbReference type="NCBI Taxonomy" id="1685480"/>
    <lineage>
        <taxon>Eukaryota</taxon>
        <taxon>Viridiplantae</taxon>
        <taxon>Streptophyta</taxon>
        <taxon>Embryophyta</taxon>
        <taxon>Tracheophyta</taxon>
        <taxon>Spermatophyta</taxon>
        <taxon>Magnoliopsida</taxon>
        <taxon>eudicotyledons</taxon>
        <taxon>Gunneridae</taxon>
        <taxon>Pentapetalae</taxon>
        <taxon>rosids</taxon>
        <taxon>malvids</taxon>
        <taxon>Brassicales</taxon>
        <taxon>Brassicaceae</taxon>
        <taxon>Coluteocarpeae</taxon>
        <taxon>Microthlaspi</taxon>
    </lineage>
</organism>
<dbReference type="AlphaFoldDB" id="A0A6D2KZX2"/>
<evidence type="ECO:0000313" key="1">
    <source>
        <dbReference type="EMBL" id="CAA7058895.1"/>
    </source>
</evidence>
<name>A0A6D2KZX2_9BRAS</name>
<sequence>MESYKELTWREEDGNLQAARDTLWFTYGEGNLWNIKEMNSKECGLQSLKRDTLLQGQKLPKSGAQC</sequence>
<protein>
    <submittedName>
        <fullName evidence="1">Uncharacterized protein</fullName>
    </submittedName>
</protein>
<evidence type="ECO:0000313" key="2">
    <source>
        <dbReference type="Proteomes" id="UP000467841"/>
    </source>
</evidence>
<accession>A0A6D2KZX2</accession>
<dbReference type="Proteomes" id="UP000467841">
    <property type="component" value="Unassembled WGS sequence"/>
</dbReference>